<evidence type="ECO:0000256" key="1">
    <source>
        <dbReference type="ARBA" id="ARBA00022490"/>
    </source>
</evidence>
<dbReference type="Proteomes" id="UP001281447">
    <property type="component" value="Unassembled WGS sequence"/>
</dbReference>
<evidence type="ECO:0000256" key="5">
    <source>
        <dbReference type="ARBA" id="ARBA00022840"/>
    </source>
</evidence>
<accession>A0ABU5CBE0</accession>
<keyword evidence="8" id="KW-1185">Reference proteome</keyword>
<dbReference type="Pfam" id="PF03630">
    <property type="entry name" value="Fumble"/>
    <property type="match status" value="1"/>
</dbReference>
<dbReference type="InterPro" id="IPR043129">
    <property type="entry name" value="ATPase_NBD"/>
</dbReference>
<dbReference type="PANTHER" id="PTHR12280">
    <property type="entry name" value="PANTOTHENATE KINASE"/>
    <property type="match status" value="1"/>
</dbReference>
<dbReference type="InterPro" id="IPR011602">
    <property type="entry name" value="Type_II_PanK_bac"/>
</dbReference>
<dbReference type="Gene3D" id="3.30.420.40">
    <property type="match status" value="1"/>
</dbReference>
<keyword evidence="3" id="KW-0547">Nucleotide-binding</keyword>
<evidence type="ECO:0000313" key="7">
    <source>
        <dbReference type="EMBL" id="MDY0396176.1"/>
    </source>
</evidence>
<gene>
    <name evidence="7" type="primary">coaW</name>
    <name evidence="7" type="ORF">RWE15_19745</name>
</gene>
<dbReference type="EC" id="2.7.1.33" evidence="7"/>
<dbReference type="NCBIfam" id="NF009842">
    <property type="entry name" value="PRK13317.1"/>
    <property type="match status" value="1"/>
</dbReference>
<evidence type="ECO:0000256" key="6">
    <source>
        <dbReference type="ARBA" id="ARBA00022993"/>
    </source>
</evidence>
<organism evidence="7 8">
    <name type="scientific">Tigheibacillus halophilus</name>
    <dbReference type="NCBI Taxonomy" id="361280"/>
    <lineage>
        <taxon>Bacteria</taxon>
        <taxon>Bacillati</taxon>
        <taxon>Bacillota</taxon>
        <taxon>Bacilli</taxon>
        <taxon>Bacillales</taxon>
        <taxon>Bacillaceae</taxon>
        <taxon>Tigheibacillus</taxon>
    </lineage>
</organism>
<dbReference type="SUPFAM" id="SSF53067">
    <property type="entry name" value="Actin-like ATPase domain"/>
    <property type="match status" value="1"/>
</dbReference>
<name>A0ABU5CBE0_9BACI</name>
<protein>
    <submittedName>
        <fullName evidence="7">Type II pantothenate kinase</fullName>
        <ecNumber evidence="7">2.7.1.33</ecNumber>
    </submittedName>
</protein>
<sequence length="266" mass="29218">MKRRIGIDAGGTLTKLVYSERNRLHFKTYQMDETSELINWLNMVGDDCELCLTGGKAPQVEKKSMRTWRHIDEFTALVSGTQYLLETEQRSSIKEYILVNIGTGTSFFYVTPDGFERLLGSGLGGGTLLGLGRLLTGSEDFRDLTAMATEGDSSRIDLLVKDIYQGDTPLMDGLTAANFGKAYSQKVIAADRAAGLFRMIGENLLLLASQAAMLKQSKYIVFIGSTLKSNAPLKKILAGFKDMLPLEKVFPEKGSHAGALGAWLDR</sequence>
<keyword evidence="2 7" id="KW-0808">Transferase</keyword>
<evidence type="ECO:0000313" key="8">
    <source>
        <dbReference type="Proteomes" id="UP001281447"/>
    </source>
</evidence>
<keyword evidence="6" id="KW-0173">Coenzyme A biosynthesis</keyword>
<proteinExistence type="predicted"/>
<evidence type="ECO:0000256" key="2">
    <source>
        <dbReference type="ARBA" id="ARBA00022679"/>
    </source>
</evidence>
<dbReference type="PIRSF" id="PIRSF036940">
    <property type="entry name" value="PanK_bac_aCoA"/>
    <property type="match status" value="1"/>
</dbReference>
<evidence type="ECO:0000256" key="3">
    <source>
        <dbReference type="ARBA" id="ARBA00022741"/>
    </source>
</evidence>
<dbReference type="RefSeq" id="WP_390352795.1">
    <property type="nucleotide sequence ID" value="NZ_JBHUIZ010000003.1"/>
</dbReference>
<dbReference type="CDD" id="cd24085">
    <property type="entry name" value="ASKHA_NBD_PanK-II_bac"/>
    <property type="match status" value="1"/>
</dbReference>
<reference evidence="7 8" key="1">
    <citation type="submission" date="2023-10" db="EMBL/GenBank/DDBJ databases">
        <title>Virgibacillus halophilus 5B73C genome.</title>
        <authorList>
            <person name="Miliotis G."/>
            <person name="Sengupta P."/>
            <person name="Hameed A."/>
            <person name="Chuvochina M."/>
            <person name="Mcdonagh F."/>
            <person name="Simpson A.C."/>
            <person name="Singh N.K."/>
            <person name="Rekha P.D."/>
            <person name="Raman K."/>
            <person name="Hugenholtz P."/>
            <person name="Venkateswaran K."/>
        </authorList>
    </citation>
    <scope>NUCLEOTIDE SEQUENCE [LARGE SCALE GENOMIC DNA]</scope>
    <source>
        <strain evidence="7 8">5B73C</strain>
    </source>
</reference>
<dbReference type="PANTHER" id="PTHR12280:SF20">
    <property type="entry name" value="4'-PHOSPHOPANTETHEINE PHOSPHATASE"/>
    <property type="match status" value="1"/>
</dbReference>
<evidence type="ECO:0000256" key="4">
    <source>
        <dbReference type="ARBA" id="ARBA00022777"/>
    </source>
</evidence>
<keyword evidence="5" id="KW-0067">ATP-binding</keyword>
<keyword evidence="1" id="KW-0963">Cytoplasm</keyword>
<comment type="caution">
    <text evidence="7">The sequence shown here is derived from an EMBL/GenBank/DDBJ whole genome shotgun (WGS) entry which is preliminary data.</text>
</comment>
<dbReference type="EMBL" id="JAWDIP010000004">
    <property type="protein sequence ID" value="MDY0396176.1"/>
    <property type="molecule type" value="Genomic_DNA"/>
</dbReference>
<dbReference type="GO" id="GO:0004594">
    <property type="term" value="F:pantothenate kinase activity"/>
    <property type="evidence" value="ECO:0007669"/>
    <property type="project" value="UniProtKB-EC"/>
</dbReference>
<dbReference type="InterPro" id="IPR004567">
    <property type="entry name" value="Type_II_PanK"/>
</dbReference>
<keyword evidence="4 7" id="KW-0418">Kinase</keyword>